<dbReference type="STRING" id="6689.A0A423TH16"/>
<dbReference type="SUPFAM" id="SSF51735">
    <property type="entry name" value="NAD(P)-binding Rossmann-fold domains"/>
    <property type="match status" value="1"/>
</dbReference>
<dbReference type="Gene3D" id="3.40.50.720">
    <property type="entry name" value="NAD(P)-binding Rossmann-like Domain"/>
    <property type="match status" value="1"/>
</dbReference>
<accession>A0A423TH16</accession>
<evidence type="ECO:0000256" key="4">
    <source>
        <dbReference type="ARBA" id="ARBA00023002"/>
    </source>
</evidence>
<dbReference type="InterPro" id="IPR002347">
    <property type="entry name" value="SDR_fam"/>
</dbReference>
<dbReference type="InterPro" id="IPR051721">
    <property type="entry name" value="Biopterin_syn/organic_redct"/>
</dbReference>
<proteinExistence type="predicted"/>
<name>A0A423TH16_PENVA</name>
<dbReference type="PANTHER" id="PTHR44085">
    <property type="entry name" value="SEPIAPTERIN REDUCTASE"/>
    <property type="match status" value="1"/>
</dbReference>
<sequence>MSGKVVGRLLGAGDGRLSGLGAAICEGVAPLLGDGSRMVGVARTAGGLTSTEGQVKKASAKVEFIPVVLDLGVASKADMENALKSAFGGANVPSPSRVLIFHNAGSLGSLKYLKDQVDQQHVQHSVVTLNALFMGMVRSLAPSAAIEVINISSLCAVQPFKSWGLYCAGKAGRDMLFKVLAAEEPNVTVLNYAPGPLDNDMQMIARTETADDGLRSVFSSMKNEGKLLPCSTSVGKLIDILNSKKFKSGDHVDYYDE</sequence>
<dbReference type="Pfam" id="PF00106">
    <property type="entry name" value="adh_short"/>
    <property type="match status" value="1"/>
</dbReference>
<comment type="subcellular location">
    <subcellularLocation>
        <location evidence="1">Cytoplasm</location>
    </subcellularLocation>
</comment>
<dbReference type="PANTHER" id="PTHR44085:SF2">
    <property type="entry name" value="SEPIAPTERIN REDUCTASE"/>
    <property type="match status" value="1"/>
</dbReference>
<keyword evidence="6" id="KW-1185">Reference proteome</keyword>
<dbReference type="InterPro" id="IPR036291">
    <property type="entry name" value="NAD(P)-bd_dom_sf"/>
</dbReference>
<organism evidence="5 6">
    <name type="scientific">Penaeus vannamei</name>
    <name type="common">Whiteleg shrimp</name>
    <name type="synonym">Litopenaeus vannamei</name>
    <dbReference type="NCBI Taxonomy" id="6689"/>
    <lineage>
        <taxon>Eukaryota</taxon>
        <taxon>Metazoa</taxon>
        <taxon>Ecdysozoa</taxon>
        <taxon>Arthropoda</taxon>
        <taxon>Crustacea</taxon>
        <taxon>Multicrustacea</taxon>
        <taxon>Malacostraca</taxon>
        <taxon>Eumalacostraca</taxon>
        <taxon>Eucarida</taxon>
        <taxon>Decapoda</taxon>
        <taxon>Dendrobranchiata</taxon>
        <taxon>Penaeoidea</taxon>
        <taxon>Penaeidae</taxon>
        <taxon>Penaeus</taxon>
    </lineage>
</organism>
<keyword evidence="3" id="KW-0521">NADP</keyword>
<dbReference type="GO" id="GO:0004757">
    <property type="term" value="F:sepiapterin reductase (NADP+) activity"/>
    <property type="evidence" value="ECO:0007669"/>
    <property type="project" value="TreeGrafter"/>
</dbReference>
<dbReference type="OrthoDB" id="153074at2759"/>
<comment type="caution">
    <text evidence="5">The sequence shown here is derived from an EMBL/GenBank/DDBJ whole genome shotgun (WGS) entry which is preliminary data.</text>
</comment>
<reference evidence="5 6" key="2">
    <citation type="submission" date="2019-01" db="EMBL/GenBank/DDBJ databases">
        <title>The decoding of complex shrimp genome reveals the adaptation for benthos swimmer, frequently molting mechanism and breeding impact on genome.</title>
        <authorList>
            <person name="Sun Y."/>
            <person name="Gao Y."/>
            <person name="Yu Y."/>
        </authorList>
    </citation>
    <scope>NUCLEOTIDE SEQUENCE [LARGE SCALE GENOMIC DNA]</scope>
    <source>
        <tissue evidence="5">Muscle</tissue>
    </source>
</reference>
<evidence type="ECO:0000256" key="1">
    <source>
        <dbReference type="ARBA" id="ARBA00004496"/>
    </source>
</evidence>
<dbReference type="AlphaFoldDB" id="A0A423TH16"/>
<dbReference type="EMBL" id="QCYY01001747">
    <property type="protein sequence ID" value="ROT75677.1"/>
    <property type="molecule type" value="Genomic_DNA"/>
</dbReference>
<evidence type="ECO:0000256" key="2">
    <source>
        <dbReference type="ARBA" id="ARBA00022490"/>
    </source>
</evidence>
<evidence type="ECO:0000256" key="3">
    <source>
        <dbReference type="ARBA" id="ARBA00022857"/>
    </source>
</evidence>
<reference evidence="5 6" key="1">
    <citation type="submission" date="2018-04" db="EMBL/GenBank/DDBJ databases">
        <authorList>
            <person name="Zhang X."/>
            <person name="Yuan J."/>
            <person name="Li F."/>
            <person name="Xiang J."/>
        </authorList>
    </citation>
    <scope>NUCLEOTIDE SEQUENCE [LARGE SCALE GENOMIC DNA]</scope>
    <source>
        <tissue evidence="5">Muscle</tissue>
    </source>
</reference>
<protein>
    <submittedName>
        <fullName evidence="5">Putative sepiapterin reductase-like</fullName>
    </submittedName>
</protein>
<dbReference type="GO" id="GO:0006729">
    <property type="term" value="P:tetrahydrobiopterin biosynthetic process"/>
    <property type="evidence" value="ECO:0007669"/>
    <property type="project" value="TreeGrafter"/>
</dbReference>
<dbReference type="Proteomes" id="UP000283509">
    <property type="component" value="Unassembled WGS sequence"/>
</dbReference>
<evidence type="ECO:0000313" key="6">
    <source>
        <dbReference type="Proteomes" id="UP000283509"/>
    </source>
</evidence>
<keyword evidence="2" id="KW-0963">Cytoplasm</keyword>
<evidence type="ECO:0000313" key="5">
    <source>
        <dbReference type="EMBL" id="ROT75677.1"/>
    </source>
</evidence>
<keyword evidence="4" id="KW-0560">Oxidoreductase</keyword>
<gene>
    <name evidence="5" type="ORF">C7M84_005783</name>
</gene>
<dbReference type="GO" id="GO:0005737">
    <property type="term" value="C:cytoplasm"/>
    <property type="evidence" value="ECO:0007669"/>
    <property type="project" value="UniProtKB-SubCell"/>
</dbReference>
<dbReference type="PRINTS" id="PR00081">
    <property type="entry name" value="GDHRDH"/>
</dbReference>